<name>A0A1T4PJZ7_9FIRM</name>
<evidence type="ECO:0008006" key="3">
    <source>
        <dbReference type="Google" id="ProtNLM"/>
    </source>
</evidence>
<sequence length="696" mass="81072">MKRYIIFCIVLFIAVVSGSSFYLNNYVNENYVVKKVEGKNISTMAIVNGNKIYQVNNNKELEEIFIKGVNIGLGKPNEFPGEVAISKTEYLQWFKNIKDMGADYIRVYTLQSPDFYDALYDFNMFVSPLYLIQGAYLNEDYINEYNDVYHPKIANDFTLEIENVINAVHGNATIDKRSGHAYGEYKSDVSKYTCMYILGIEFSGDTIEITNSNNSEKKKYEGKYLYTENATPFEVFLANNGDYAIDYETKNYSRQTIIGFANWPTSDPLEHPNEPEDMNKMMGFDVEHIYKTNNYLCGMIASYHVYPYYPDFLNFEDQSTFLNEAKTNPYQDYLKRLRNHHTIPVIISEFGVPTSRGITHNDLSRKFNQGGISEKDQGKAILSLTQDIKDAEMSGAIIFSWQDEWFKRTWNTMELTDSTGRAMWHDVQTSETSFGLMSFEPKNEKLLSTKIMDDTIDLKIYSNAAYLTLVLKTSDSNFYDKNFELFFDTINTSGFSKLDTQDLQYPMDFYLSINDEIGELFVDPYYDNFIYLFGKQLNVQLPLQKNLIYSKNELNPIRLRLRNRIRLPESGKEIEPSYYATGKLTYGSLDMNDDSYNCLNDFNFDKDHLEIRIAWELLNFSNPSKGLILDDFYENYIQHVDGVQMKTKKIESFELGIKYKGKIDYVNVPIKNWDTVSYTERLKESYYIVKEVWANE</sequence>
<keyword evidence="2" id="KW-1185">Reference proteome</keyword>
<dbReference type="STRING" id="118967.SAMN02745191_2078"/>
<evidence type="ECO:0000313" key="2">
    <source>
        <dbReference type="Proteomes" id="UP000243297"/>
    </source>
</evidence>
<dbReference type="Gene3D" id="3.20.20.80">
    <property type="entry name" value="Glycosidases"/>
    <property type="match status" value="1"/>
</dbReference>
<gene>
    <name evidence="1" type="ORF">SAMN02745191_2078</name>
</gene>
<proteinExistence type="predicted"/>
<reference evidence="2" key="1">
    <citation type="submission" date="2017-02" db="EMBL/GenBank/DDBJ databases">
        <authorList>
            <person name="Varghese N."/>
            <person name="Submissions S."/>
        </authorList>
    </citation>
    <scope>NUCLEOTIDE SEQUENCE [LARGE SCALE GENOMIC DNA]</scope>
    <source>
        <strain evidence="2">ATCC 25662</strain>
    </source>
</reference>
<dbReference type="InterPro" id="IPR017853">
    <property type="entry name" value="GH"/>
</dbReference>
<accession>A0A1T4PJZ7</accession>
<dbReference type="Proteomes" id="UP000243297">
    <property type="component" value="Unassembled WGS sequence"/>
</dbReference>
<dbReference type="AlphaFoldDB" id="A0A1T4PJZ7"/>
<dbReference type="OrthoDB" id="1110367at2"/>
<protein>
    <recommendedName>
        <fullName evidence="3">Family 2 glycosyl transferase</fullName>
    </recommendedName>
</protein>
<evidence type="ECO:0000313" key="1">
    <source>
        <dbReference type="EMBL" id="SJZ91894.1"/>
    </source>
</evidence>
<dbReference type="SUPFAM" id="SSF51445">
    <property type="entry name" value="(Trans)glycosidases"/>
    <property type="match status" value="1"/>
</dbReference>
<dbReference type="EMBL" id="FUWY01000006">
    <property type="protein sequence ID" value="SJZ91894.1"/>
    <property type="molecule type" value="Genomic_DNA"/>
</dbReference>
<organism evidence="1 2">
    <name type="scientific">Anaerorhabdus furcosa</name>
    <dbReference type="NCBI Taxonomy" id="118967"/>
    <lineage>
        <taxon>Bacteria</taxon>
        <taxon>Bacillati</taxon>
        <taxon>Bacillota</taxon>
        <taxon>Erysipelotrichia</taxon>
        <taxon>Erysipelotrichales</taxon>
        <taxon>Erysipelotrichaceae</taxon>
        <taxon>Anaerorhabdus</taxon>
    </lineage>
</organism>
<dbReference type="RefSeq" id="WP_078712475.1">
    <property type="nucleotide sequence ID" value="NZ_FUWY01000006.1"/>
</dbReference>